<organism evidence="4 5">
    <name type="scientific">Flectobacillus longus</name>
    <dbReference type="NCBI Taxonomy" id="2984207"/>
    <lineage>
        <taxon>Bacteria</taxon>
        <taxon>Pseudomonadati</taxon>
        <taxon>Bacteroidota</taxon>
        <taxon>Cytophagia</taxon>
        <taxon>Cytophagales</taxon>
        <taxon>Flectobacillaceae</taxon>
        <taxon>Flectobacillus</taxon>
    </lineage>
</organism>
<name>A0ABT6YMD5_9BACT</name>
<dbReference type="NCBIfam" id="TIGR00486">
    <property type="entry name" value="YbgI_SA1388"/>
    <property type="match status" value="1"/>
</dbReference>
<dbReference type="InterPro" id="IPR015867">
    <property type="entry name" value="N-reg_PII/ATP_PRibTrfase_C"/>
</dbReference>
<dbReference type="PANTHER" id="PTHR13799">
    <property type="entry name" value="NGG1 INTERACTING FACTOR 3"/>
    <property type="match status" value="1"/>
</dbReference>
<keyword evidence="2 3" id="KW-0479">Metal-binding</keyword>
<comment type="similarity">
    <text evidence="1 3">Belongs to the GTP cyclohydrolase I type 2/NIF3 family.</text>
</comment>
<protein>
    <recommendedName>
        <fullName evidence="3">GTP cyclohydrolase 1 type 2 homolog</fullName>
    </recommendedName>
</protein>
<dbReference type="EMBL" id="JASHID010000006">
    <property type="protein sequence ID" value="MDI9864769.1"/>
    <property type="molecule type" value="Genomic_DNA"/>
</dbReference>
<dbReference type="InterPro" id="IPR036069">
    <property type="entry name" value="DUF34/NIF3_sf"/>
</dbReference>
<dbReference type="InterPro" id="IPR017221">
    <property type="entry name" value="DUF34/NIF3_bac"/>
</dbReference>
<dbReference type="RefSeq" id="WP_283369900.1">
    <property type="nucleotide sequence ID" value="NZ_JASHID010000006.1"/>
</dbReference>
<dbReference type="Pfam" id="PF01784">
    <property type="entry name" value="DUF34_NIF3"/>
    <property type="match status" value="1"/>
</dbReference>
<accession>A0ABT6YMD5</accession>
<dbReference type="SUPFAM" id="SSF102705">
    <property type="entry name" value="NIF3 (NGG1p interacting factor 3)-like"/>
    <property type="match status" value="1"/>
</dbReference>
<reference evidence="4 5" key="1">
    <citation type="submission" date="2023-05" db="EMBL/GenBank/DDBJ databases">
        <title>Novel species of genus Flectobacillus isolated from stream in China.</title>
        <authorList>
            <person name="Lu H."/>
        </authorList>
    </citation>
    <scope>NUCLEOTIDE SEQUENCE [LARGE SCALE GENOMIC DNA]</scope>
    <source>
        <strain evidence="4 5">DC10W</strain>
    </source>
</reference>
<evidence type="ECO:0000313" key="4">
    <source>
        <dbReference type="EMBL" id="MDI9864769.1"/>
    </source>
</evidence>
<dbReference type="PANTHER" id="PTHR13799:SF14">
    <property type="entry name" value="GTP CYCLOHYDROLASE 1 TYPE 2 HOMOLOG"/>
    <property type="match status" value="1"/>
</dbReference>
<keyword evidence="5" id="KW-1185">Reference proteome</keyword>
<dbReference type="Gene3D" id="3.30.70.120">
    <property type="match status" value="1"/>
</dbReference>
<sequence length="365" mass="40607">MTLIKDITNYMERLAPLSLQESYDNAGLIVGNPSEEVKGVLCTLDCTEAVVEEAIQSGCNLIIAHHPIVFKGLKKLNGKNYVERVVIKAIKNDIAIYASHTNLDHVVGGVNFKIAEKLRLQNVKILQPKKNLLKKLVTFVPVEYGQKILDALYEVGAGQIGDYKNCSFRVEGTGTFRPTGDANPFIGALGKDEEVNEFRIEVILQAHQEHAILSALKKAHPYEEVAYYLSNLENDLAQIGAGAIGDLDDTVEETTFLQYLKNEMNLSNIRHTPLLGKKIQKVAVCGGAGGFLLNDAIRQGADVFVTADYKYHEFFDAENKIIICDIGHYESEVYTKELIISYLSEKFSNFAILKSQVNTNPVQYF</sequence>
<evidence type="ECO:0000256" key="1">
    <source>
        <dbReference type="ARBA" id="ARBA00006964"/>
    </source>
</evidence>
<dbReference type="InterPro" id="IPR002678">
    <property type="entry name" value="DUF34/NIF3"/>
</dbReference>
<dbReference type="Gene3D" id="3.40.1390.30">
    <property type="entry name" value="NIF3 (NGG1p interacting factor 3)-like"/>
    <property type="match status" value="1"/>
</dbReference>
<dbReference type="PIRSF" id="PIRSF037489">
    <property type="entry name" value="UCP037489_NIF3_YqfO"/>
    <property type="match status" value="1"/>
</dbReference>
<proteinExistence type="inferred from homology"/>
<dbReference type="Proteomes" id="UP001236569">
    <property type="component" value="Unassembled WGS sequence"/>
</dbReference>
<evidence type="ECO:0000256" key="2">
    <source>
        <dbReference type="ARBA" id="ARBA00022723"/>
    </source>
</evidence>
<comment type="caution">
    <text evidence="4">The sequence shown here is derived from an EMBL/GenBank/DDBJ whole genome shotgun (WGS) entry which is preliminary data.</text>
</comment>
<evidence type="ECO:0000313" key="5">
    <source>
        <dbReference type="Proteomes" id="UP001236569"/>
    </source>
</evidence>
<gene>
    <name evidence="4" type="ORF">QM480_10570</name>
</gene>
<evidence type="ECO:0000256" key="3">
    <source>
        <dbReference type="PIRNR" id="PIRNR037489"/>
    </source>
</evidence>